<organism evidence="3 4">
    <name type="scientific">Pseudolysinimonas kribbensis</name>
    <dbReference type="NCBI Taxonomy" id="433641"/>
    <lineage>
        <taxon>Bacteria</taxon>
        <taxon>Bacillati</taxon>
        <taxon>Actinomycetota</taxon>
        <taxon>Actinomycetes</taxon>
        <taxon>Micrococcales</taxon>
        <taxon>Microbacteriaceae</taxon>
        <taxon>Pseudolysinimonas</taxon>
    </lineage>
</organism>
<dbReference type="Proteomes" id="UP001157034">
    <property type="component" value="Unassembled WGS sequence"/>
</dbReference>
<dbReference type="InterPro" id="IPR036380">
    <property type="entry name" value="Isochorismatase-like_sf"/>
</dbReference>
<accession>A0ABQ6KA22</accession>
<sequence>MGAPDYATASAGIQRLLPAFGGDAIFTRFVAPERPRGAWVPYYEQWAFALVPDDDPLYALSEPFRDLAPHLETRPTFGKWDAAFEAAMGGSTEMVLTGVSTDCCVISTALAAADAGVHVRVVADACAGISPADHQRALDAMALYGPLIEITSVDEVLAGK</sequence>
<keyword evidence="1" id="KW-0378">Hydrolase</keyword>
<comment type="caution">
    <text evidence="3">The sequence shown here is derived from an EMBL/GenBank/DDBJ whole genome shotgun (WGS) entry which is preliminary data.</text>
</comment>
<dbReference type="RefSeq" id="WP_284254508.1">
    <property type="nucleotide sequence ID" value="NZ_BSVB01000001.1"/>
</dbReference>
<dbReference type="SUPFAM" id="SSF52499">
    <property type="entry name" value="Isochorismatase-like hydrolases"/>
    <property type="match status" value="1"/>
</dbReference>
<protein>
    <submittedName>
        <fullName evidence="3">Isochorismatase</fullName>
    </submittedName>
</protein>
<dbReference type="InterPro" id="IPR050272">
    <property type="entry name" value="Isochorismatase-like_hydrls"/>
</dbReference>
<dbReference type="InterPro" id="IPR000868">
    <property type="entry name" value="Isochorismatase-like_dom"/>
</dbReference>
<dbReference type="Pfam" id="PF00857">
    <property type="entry name" value="Isochorismatase"/>
    <property type="match status" value="1"/>
</dbReference>
<reference evidence="4" key="1">
    <citation type="journal article" date="2019" name="Int. J. Syst. Evol. Microbiol.">
        <title>The Global Catalogue of Microorganisms (GCM) 10K type strain sequencing project: providing services to taxonomists for standard genome sequencing and annotation.</title>
        <authorList>
            <consortium name="The Broad Institute Genomics Platform"/>
            <consortium name="The Broad Institute Genome Sequencing Center for Infectious Disease"/>
            <person name="Wu L."/>
            <person name="Ma J."/>
        </authorList>
    </citation>
    <scope>NUCLEOTIDE SEQUENCE [LARGE SCALE GENOMIC DNA]</scope>
    <source>
        <strain evidence="4">NBRC 108894</strain>
    </source>
</reference>
<name>A0ABQ6KA22_9MICO</name>
<evidence type="ECO:0000256" key="1">
    <source>
        <dbReference type="ARBA" id="ARBA00022801"/>
    </source>
</evidence>
<evidence type="ECO:0000259" key="2">
    <source>
        <dbReference type="Pfam" id="PF00857"/>
    </source>
</evidence>
<dbReference type="Gene3D" id="3.40.50.850">
    <property type="entry name" value="Isochorismatase-like"/>
    <property type="match status" value="1"/>
</dbReference>
<evidence type="ECO:0000313" key="3">
    <source>
        <dbReference type="EMBL" id="GMA95800.1"/>
    </source>
</evidence>
<proteinExistence type="predicted"/>
<dbReference type="EMBL" id="BSVB01000001">
    <property type="protein sequence ID" value="GMA95800.1"/>
    <property type="molecule type" value="Genomic_DNA"/>
</dbReference>
<dbReference type="PANTHER" id="PTHR43540">
    <property type="entry name" value="PEROXYUREIDOACRYLATE/UREIDOACRYLATE AMIDOHYDROLASE-RELATED"/>
    <property type="match status" value="1"/>
</dbReference>
<keyword evidence="4" id="KW-1185">Reference proteome</keyword>
<dbReference type="PANTHER" id="PTHR43540:SF1">
    <property type="entry name" value="ISOCHORISMATASE HYDROLASE"/>
    <property type="match status" value="1"/>
</dbReference>
<evidence type="ECO:0000313" key="4">
    <source>
        <dbReference type="Proteomes" id="UP001157034"/>
    </source>
</evidence>
<feature type="domain" description="Isochorismatase-like" evidence="2">
    <location>
        <begin position="6"/>
        <end position="145"/>
    </location>
</feature>
<gene>
    <name evidence="3" type="ORF">GCM10025881_26240</name>
</gene>